<feature type="signal peptide" evidence="15">
    <location>
        <begin position="1"/>
        <end position="30"/>
    </location>
</feature>
<keyword evidence="8" id="KW-0256">Endoplasmic reticulum</keyword>
<keyword evidence="6" id="KW-0812">Transmembrane</keyword>
<reference evidence="17" key="1">
    <citation type="submission" date="2011-08" db="EMBL/GenBank/DDBJ databases">
        <title>The draft genome of Latimeria chalumnae.</title>
        <authorList>
            <person name="Di Palma F."/>
            <person name="Alfoldi J."/>
            <person name="Johnson J."/>
            <person name="Berlin A."/>
            <person name="Gnerre S."/>
            <person name="Jaffe D."/>
            <person name="MacCallum I."/>
            <person name="Young S."/>
            <person name="Walker B.J."/>
            <person name="Lander E."/>
            <person name="Lindblad-Toh K."/>
        </authorList>
    </citation>
    <scope>NUCLEOTIDE SEQUENCE [LARGE SCALE GENOMIC DNA]</scope>
    <source>
        <strain evidence="17">Wild caught</strain>
    </source>
</reference>
<keyword evidence="9" id="KW-0106">Calcium</keyword>
<dbReference type="GO" id="GO:0006816">
    <property type="term" value="P:calcium ion transport"/>
    <property type="evidence" value="ECO:0007669"/>
    <property type="project" value="UniProtKB-KW"/>
</dbReference>
<evidence type="ECO:0000256" key="7">
    <source>
        <dbReference type="ARBA" id="ARBA00022729"/>
    </source>
</evidence>
<dbReference type="PANTHER" id="PTHR15929">
    <property type="entry name" value="STORE-OPERATED CALCIUM ENTRY-ASSOCIATED REGULATORY FACTOR"/>
    <property type="match status" value="1"/>
</dbReference>
<evidence type="ECO:0000256" key="14">
    <source>
        <dbReference type="SAM" id="MobiDB-lite"/>
    </source>
</evidence>
<dbReference type="Ensembl" id="ENSLACT00000005171.1">
    <property type="protein sequence ID" value="ENSLACP00000005125.1"/>
    <property type="gene ID" value="ENSLACG00000004557.2"/>
</dbReference>
<name>H3A654_LATCH</name>
<dbReference type="PANTHER" id="PTHR15929:SF0">
    <property type="entry name" value="STORE-OPERATED CALCIUM ENTRY-ASSOCIATED REGULATORY FACTOR"/>
    <property type="match status" value="1"/>
</dbReference>
<dbReference type="GeneTree" id="ENSGT00390000013419"/>
<evidence type="ECO:0000256" key="12">
    <source>
        <dbReference type="ARBA" id="ARBA00023136"/>
    </source>
</evidence>
<evidence type="ECO:0000256" key="9">
    <source>
        <dbReference type="ARBA" id="ARBA00022837"/>
    </source>
</evidence>
<reference evidence="16" key="3">
    <citation type="submission" date="2025-09" db="UniProtKB">
        <authorList>
            <consortium name="Ensembl"/>
        </authorList>
    </citation>
    <scope>IDENTIFICATION</scope>
</reference>
<evidence type="ECO:0000256" key="5">
    <source>
        <dbReference type="ARBA" id="ARBA00022568"/>
    </source>
</evidence>
<keyword evidence="7 15" id="KW-0732">Signal</keyword>
<dbReference type="Proteomes" id="UP000008672">
    <property type="component" value="Unassembled WGS sequence"/>
</dbReference>
<evidence type="ECO:0000313" key="16">
    <source>
        <dbReference type="Ensembl" id="ENSLACP00000005125.1"/>
    </source>
</evidence>
<evidence type="ECO:0000256" key="3">
    <source>
        <dbReference type="ARBA" id="ARBA00016584"/>
    </source>
</evidence>
<comment type="subcellular location">
    <subcellularLocation>
        <location evidence="1">Endoplasmic reticulum membrane</location>
        <topology evidence="1">Single-pass type I membrane protein</topology>
    </subcellularLocation>
</comment>
<evidence type="ECO:0000256" key="8">
    <source>
        <dbReference type="ARBA" id="ARBA00022824"/>
    </source>
</evidence>
<feature type="chain" id="PRO_5003579007" description="Store-operated calcium entry-associated regulatory factor" evidence="15">
    <location>
        <begin position="31"/>
        <end position="349"/>
    </location>
</feature>
<gene>
    <name evidence="16" type="primary">SARAF</name>
</gene>
<dbReference type="eggNOG" id="ENOG502QT6Y">
    <property type="taxonomic scope" value="Eukaryota"/>
</dbReference>
<feature type="region of interest" description="Disordered" evidence="14">
    <location>
        <begin position="326"/>
        <end position="349"/>
    </location>
</feature>
<dbReference type="GO" id="GO:2001256">
    <property type="term" value="P:regulation of store-operated calcium entry"/>
    <property type="evidence" value="ECO:0007669"/>
    <property type="project" value="InterPro"/>
</dbReference>
<keyword evidence="4" id="KW-0813">Transport</keyword>
<keyword evidence="12" id="KW-0472">Membrane</keyword>
<evidence type="ECO:0000256" key="6">
    <source>
        <dbReference type="ARBA" id="ARBA00022692"/>
    </source>
</evidence>
<evidence type="ECO:0000256" key="2">
    <source>
        <dbReference type="ARBA" id="ARBA00006833"/>
    </source>
</evidence>
<dbReference type="EMBL" id="AFYH01212625">
    <property type="status" value="NOT_ANNOTATED_CDS"/>
    <property type="molecule type" value="Genomic_DNA"/>
</dbReference>
<dbReference type="InParanoid" id="H3A654"/>
<evidence type="ECO:0000256" key="1">
    <source>
        <dbReference type="ARBA" id="ARBA00004115"/>
    </source>
</evidence>
<keyword evidence="10" id="KW-1133">Transmembrane helix</keyword>
<dbReference type="Pfam" id="PF06682">
    <property type="entry name" value="SARAF"/>
    <property type="match status" value="1"/>
</dbReference>
<feature type="compositionally biased region" description="Polar residues" evidence="14">
    <location>
        <begin position="329"/>
        <end position="342"/>
    </location>
</feature>
<comment type="similarity">
    <text evidence="2">Belongs to the SARAF family.</text>
</comment>
<keyword evidence="5" id="KW-0109">Calcium transport</keyword>
<dbReference type="InterPro" id="IPR009567">
    <property type="entry name" value="SARAF"/>
</dbReference>
<organism evidence="16 17">
    <name type="scientific">Latimeria chalumnae</name>
    <name type="common">Coelacanth</name>
    <dbReference type="NCBI Taxonomy" id="7897"/>
    <lineage>
        <taxon>Eukaryota</taxon>
        <taxon>Metazoa</taxon>
        <taxon>Chordata</taxon>
        <taxon>Craniata</taxon>
        <taxon>Vertebrata</taxon>
        <taxon>Euteleostomi</taxon>
        <taxon>Coelacanthiformes</taxon>
        <taxon>Coelacanthidae</taxon>
        <taxon>Latimeria</taxon>
    </lineage>
</organism>
<evidence type="ECO:0000256" key="4">
    <source>
        <dbReference type="ARBA" id="ARBA00022448"/>
    </source>
</evidence>
<protein>
    <recommendedName>
        <fullName evidence="3">Store-operated calcium entry-associated regulatory factor</fullName>
    </recommendedName>
    <alternativeName>
        <fullName evidence="13">Transmembrane protein 66</fullName>
    </alternativeName>
</protein>
<proteinExistence type="inferred from homology"/>
<evidence type="ECO:0000256" key="13">
    <source>
        <dbReference type="ARBA" id="ARBA00031116"/>
    </source>
</evidence>
<reference evidence="16" key="2">
    <citation type="submission" date="2025-08" db="UniProtKB">
        <authorList>
            <consortium name="Ensembl"/>
        </authorList>
    </citation>
    <scope>IDENTIFICATION</scope>
</reference>
<sequence>VKLGGSASEAMDVFTLALFVLSLMLGPADGWNSHESVLLQEVQVLTLYKNRFTTARRTSPVPQLQCNGGTAGCSAFVSEVVQCQNKGWDGFDVQWECKTDMDNNYRFGTIQVNCEGYNSPDDPYVLKGSCGLEYTLELTEAGRMKRNKGYGSGGFSSNFFKDFSNNVNSPVSSDSSGVLVVVILLVIAYGIYKIFLSSPQSEQPFPGSTGDFNTDRQNYYSSSHSMGPSPPGFKPDFAGHSTDGEGFSGGFNFGNYDTRHRHNGNSGPGFWTGLGTGGILGYMFGNQRRVAHFFSICFQYKRSNQSPYTNIWGNPAYPPPMHGYPSANRGVSESTGTRTASGKTKILHS</sequence>
<dbReference type="EMBL" id="AFYH01212624">
    <property type="status" value="NOT_ANNOTATED_CDS"/>
    <property type="molecule type" value="Genomic_DNA"/>
</dbReference>
<dbReference type="GO" id="GO:0005789">
    <property type="term" value="C:endoplasmic reticulum membrane"/>
    <property type="evidence" value="ECO:0007669"/>
    <property type="project" value="UniProtKB-SubCell"/>
</dbReference>
<evidence type="ECO:0000313" key="17">
    <source>
        <dbReference type="Proteomes" id="UP000008672"/>
    </source>
</evidence>
<dbReference type="OMA" id="WILKGSC"/>
<evidence type="ECO:0000256" key="10">
    <source>
        <dbReference type="ARBA" id="ARBA00022989"/>
    </source>
</evidence>
<keyword evidence="17" id="KW-1185">Reference proteome</keyword>
<dbReference type="Bgee" id="ENSLACG00000004557">
    <property type="expression patterns" value="Expressed in muscle tissue and 6 other cell types or tissues"/>
</dbReference>
<accession>H3A654</accession>
<keyword evidence="11" id="KW-0406">Ion transport</keyword>
<dbReference type="STRING" id="7897.ENSLACP00000005125"/>
<dbReference type="FunCoup" id="H3A654">
    <property type="interactions" value="614"/>
</dbReference>
<evidence type="ECO:0000256" key="15">
    <source>
        <dbReference type="SAM" id="SignalP"/>
    </source>
</evidence>
<dbReference type="AlphaFoldDB" id="H3A654"/>
<evidence type="ECO:0000256" key="11">
    <source>
        <dbReference type="ARBA" id="ARBA00023065"/>
    </source>
</evidence>